<evidence type="ECO:0000313" key="2">
    <source>
        <dbReference type="Proteomes" id="UP001057402"/>
    </source>
</evidence>
<protein>
    <submittedName>
        <fullName evidence="1">Uncharacterized protein</fullName>
    </submittedName>
</protein>
<organism evidence="1 2">
    <name type="scientific">Melastoma candidum</name>
    <dbReference type="NCBI Taxonomy" id="119954"/>
    <lineage>
        <taxon>Eukaryota</taxon>
        <taxon>Viridiplantae</taxon>
        <taxon>Streptophyta</taxon>
        <taxon>Embryophyta</taxon>
        <taxon>Tracheophyta</taxon>
        <taxon>Spermatophyta</taxon>
        <taxon>Magnoliopsida</taxon>
        <taxon>eudicotyledons</taxon>
        <taxon>Gunneridae</taxon>
        <taxon>Pentapetalae</taxon>
        <taxon>rosids</taxon>
        <taxon>malvids</taxon>
        <taxon>Myrtales</taxon>
        <taxon>Melastomataceae</taxon>
        <taxon>Melastomatoideae</taxon>
        <taxon>Melastomateae</taxon>
        <taxon>Melastoma</taxon>
    </lineage>
</organism>
<accession>A0ACB9QZP7</accession>
<dbReference type="EMBL" id="CM042883">
    <property type="protein sequence ID" value="KAI4371738.1"/>
    <property type="molecule type" value="Genomic_DNA"/>
</dbReference>
<name>A0ACB9QZP7_9MYRT</name>
<proteinExistence type="predicted"/>
<sequence>MGCPDTTPEPISTNDKVLEIMILVFLMTYLLVFLAIFGTWRRRSRSLFWKVMLWTSYTMSAVLVPYILGLIQKATFHCDLFILWGMLLLIVYASPDSFSAYSPDDVKQWKMHFMQFLVKLSGLVILWLGNVYANGDSLIDFQVMFLFTSVLFIKTIGRSVAHIFASPSSIEERAKISELYLSHDLELSKDGDPKSMKNYNYLVDRVGCGRLTLEYVLGHLQNKQQEHLSDDKIVTLQKVWNCEGALLTQGKGRGDRLKDICLSYSLLQILQLKLTGCVLPEKVLSKESNLILEGLLNRTSGEDIERAFRVIEVELKLLYELIYTKYPLFSVAIFAGARVIEFILSLVACGLSAVYLTQNADSLGCIMVEEVKALDVLGTYVLLGMIVFTDITQMVMIFSSEWVKAALICNYVAKVQCLNNCFAEKLITRVCIPWLWKPWARKLGQYSLIKSCCYGSKAWISRMASTVYPDRNWDWQIERKDIKLSDDVKRVVLDSLRSIVANQDDRRNFLIHEYEWACKGQHVAEVILVWHIATSYFQHQSPPSASNKDVATELSNYLAYLVTLAPRLLPGPPFDPQYHTRRVMQESRDSFRGCKNVRDKIRKLNEDLDRGNPEGEKIILRGARLGKQLLELENRREDVWHHLAGFWSEMTLWAATSGEQRAHLEKLANGGEFITHLWVLLQHADVPRQVLLEKISKLTCQDAHSRN</sequence>
<evidence type="ECO:0000313" key="1">
    <source>
        <dbReference type="EMBL" id="KAI4371738.1"/>
    </source>
</evidence>
<reference evidence="2" key="1">
    <citation type="journal article" date="2023" name="Front. Plant Sci.">
        <title>Chromosomal-level genome assembly of Melastoma candidum provides insights into trichome evolution.</title>
        <authorList>
            <person name="Zhong Y."/>
            <person name="Wu W."/>
            <person name="Sun C."/>
            <person name="Zou P."/>
            <person name="Liu Y."/>
            <person name="Dai S."/>
            <person name="Zhou R."/>
        </authorList>
    </citation>
    <scope>NUCLEOTIDE SEQUENCE [LARGE SCALE GENOMIC DNA]</scope>
</reference>
<keyword evidence="2" id="KW-1185">Reference proteome</keyword>
<comment type="caution">
    <text evidence="1">The sequence shown here is derived from an EMBL/GenBank/DDBJ whole genome shotgun (WGS) entry which is preliminary data.</text>
</comment>
<dbReference type="Proteomes" id="UP001057402">
    <property type="component" value="Chromosome 4"/>
</dbReference>
<gene>
    <name evidence="1" type="ORF">MLD38_010055</name>
</gene>